<keyword evidence="3" id="KW-0804">Transcription</keyword>
<evidence type="ECO:0000256" key="2">
    <source>
        <dbReference type="ARBA" id="ARBA00023125"/>
    </source>
</evidence>
<dbReference type="PANTHER" id="PTHR47506">
    <property type="entry name" value="TRANSCRIPTIONAL REGULATORY PROTEIN"/>
    <property type="match status" value="1"/>
</dbReference>
<keyword evidence="1" id="KW-0805">Transcription regulation</keyword>
<dbReference type="InterPro" id="IPR009057">
    <property type="entry name" value="Homeodomain-like_sf"/>
</dbReference>
<dbReference type="RefSeq" id="WP_186455813.1">
    <property type="nucleotide sequence ID" value="NZ_VITR01000008.1"/>
</dbReference>
<accession>A0A560H3W7</accession>
<dbReference type="InterPro" id="IPR001647">
    <property type="entry name" value="HTH_TetR"/>
</dbReference>
<evidence type="ECO:0000259" key="5">
    <source>
        <dbReference type="PROSITE" id="PS50977"/>
    </source>
</evidence>
<dbReference type="GO" id="GO:0003677">
    <property type="term" value="F:DNA binding"/>
    <property type="evidence" value="ECO:0007669"/>
    <property type="project" value="UniProtKB-UniRule"/>
</dbReference>
<protein>
    <submittedName>
        <fullName evidence="6">TetR family transcriptional regulator</fullName>
    </submittedName>
</protein>
<dbReference type="Gene3D" id="1.10.357.10">
    <property type="entry name" value="Tetracycline Repressor, domain 2"/>
    <property type="match status" value="2"/>
</dbReference>
<feature type="domain" description="HTH tetR-type" evidence="5">
    <location>
        <begin position="231"/>
        <end position="291"/>
    </location>
</feature>
<dbReference type="SUPFAM" id="SSF46689">
    <property type="entry name" value="Homeodomain-like"/>
    <property type="match status" value="2"/>
</dbReference>
<keyword evidence="2 4" id="KW-0238">DNA-binding</keyword>
<evidence type="ECO:0000313" key="6">
    <source>
        <dbReference type="EMBL" id="TWB41005.1"/>
    </source>
</evidence>
<evidence type="ECO:0000256" key="4">
    <source>
        <dbReference type="PROSITE-ProRule" id="PRU00335"/>
    </source>
</evidence>
<comment type="caution">
    <text evidence="6">The sequence shown here is derived from an EMBL/GenBank/DDBJ whole genome shotgun (WGS) entry which is preliminary data.</text>
</comment>
<sequence>MIDNQQNICTDLLPASLRLVAQEGLGAFSLRRLAAAADTSLSALSYRFGKKEHLIAQVIAAAHDQDRDFWREWDHRVDAMSGLSGLALADIAEAVLEALTVRHPARSLFFCELVQASAWDETVRAALAPWLATRLAFWRRLCARAANVAGPQVDLALLLHAYSIDETAFSLSLRGHAPYAWLRKLGLRRLCTPQAPAENRAADERLFQVFYNESATVPDTVAVDRGDVVRTPLETQAMAHAAALIVREGAEAVTHRAVAKAANVPASTLAYRFRRQEDLLKAGLEGIIRQMWQEVETPPAGAPEGGNAPIARGTYAIALAAARRPELVACAAAMRRRRGENINRYLTVRSGTPHHHDPLTTQALAVTRLGQRMLEGRHPDQTAATAAVVQALEGWLGTKI</sequence>
<dbReference type="EMBL" id="VITR01000008">
    <property type="protein sequence ID" value="TWB41005.1"/>
    <property type="molecule type" value="Genomic_DNA"/>
</dbReference>
<feature type="DNA-binding region" description="H-T-H motif" evidence="4">
    <location>
        <begin position="254"/>
        <end position="273"/>
    </location>
</feature>
<proteinExistence type="predicted"/>
<dbReference type="PANTHER" id="PTHR47506:SF6">
    <property type="entry name" value="HTH-TYPE TRANSCRIPTIONAL REPRESSOR NEMR"/>
    <property type="match status" value="1"/>
</dbReference>
<keyword evidence="7" id="KW-1185">Reference proteome</keyword>
<dbReference type="Proteomes" id="UP000315751">
    <property type="component" value="Unassembled WGS sequence"/>
</dbReference>
<dbReference type="Pfam" id="PF00440">
    <property type="entry name" value="TetR_N"/>
    <property type="match status" value="2"/>
</dbReference>
<dbReference type="PROSITE" id="PS50977">
    <property type="entry name" value="HTH_TETR_2"/>
    <property type="match status" value="2"/>
</dbReference>
<dbReference type="AlphaFoldDB" id="A0A560H3W7"/>
<evidence type="ECO:0000256" key="1">
    <source>
        <dbReference type="ARBA" id="ARBA00023015"/>
    </source>
</evidence>
<feature type="DNA-binding region" description="H-T-H motif" evidence="4">
    <location>
        <begin position="29"/>
        <end position="48"/>
    </location>
</feature>
<evidence type="ECO:0000313" key="7">
    <source>
        <dbReference type="Proteomes" id="UP000315751"/>
    </source>
</evidence>
<feature type="domain" description="HTH tetR-type" evidence="5">
    <location>
        <begin position="6"/>
        <end position="66"/>
    </location>
</feature>
<name>A0A560H3W7_9PROT</name>
<evidence type="ECO:0000256" key="3">
    <source>
        <dbReference type="ARBA" id="ARBA00023163"/>
    </source>
</evidence>
<gene>
    <name evidence="6" type="ORF">FBZ90_10829</name>
</gene>
<organism evidence="6 7">
    <name type="scientific">Nitrospirillum amazonense</name>
    <dbReference type="NCBI Taxonomy" id="28077"/>
    <lineage>
        <taxon>Bacteria</taxon>
        <taxon>Pseudomonadati</taxon>
        <taxon>Pseudomonadota</taxon>
        <taxon>Alphaproteobacteria</taxon>
        <taxon>Rhodospirillales</taxon>
        <taxon>Azospirillaceae</taxon>
        <taxon>Nitrospirillum</taxon>
    </lineage>
</organism>
<reference evidence="6 7" key="1">
    <citation type="submission" date="2019-06" db="EMBL/GenBank/DDBJ databases">
        <title>Genomic Encyclopedia of Type Strains, Phase IV (KMG-V): Genome sequencing to study the core and pangenomes of soil and plant-associated prokaryotes.</title>
        <authorList>
            <person name="Whitman W."/>
        </authorList>
    </citation>
    <scope>NUCLEOTIDE SEQUENCE [LARGE SCALE GENOMIC DNA]</scope>
    <source>
        <strain evidence="6 7">BR 11622</strain>
    </source>
</reference>